<evidence type="ECO:0000313" key="3">
    <source>
        <dbReference type="EMBL" id="MDH0145061.1"/>
    </source>
</evidence>
<dbReference type="CDD" id="cd00371">
    <property type="entry name" value="HMA"/>
    <property type="match status" value="1"/>
</dbReference>
<evidence type="ECO:0000313" key="4">
    <source>
        <dbReference type="EMBL" id="MDH0686861.1"/>
    </source>
</evidence>
<dbReference type="EMBL" id="JAOCDG010000002">
    <property type="protein sequence ID" value="MDH0686861.1"/>
    <property type="molecule type" value="Genomic_DNA"/>
</dbReference>
<sequence length="87" mass="8737">MNSIRLRVTGMSCGGCVRHVTAALQALEGVERVEVDLAGGLVRIDGSADDANLIAALAEAGYPAETLDHRSASAARTGGCSGGCCCS</sequence>
<dbReference type="InterPro" id="IPR017969">
    <property type="entry name" value="Heavy-metal-associated_CS"/>
</dbReference>
<dbReference type="EMBL" id="JAODZE010000001">
    <property type="protein sequence ID" value="MDH0145061.1"/>
    <property type="molecule type" value="Genomic_DNA"/>
</dbReference>
<dbReference type="RefSeq" id="WP_011913820.1">
    <property type="nucleotide sequence ID" value="NZ_CAJFAG010000011.1"/>
</dbReference>
<dbReference type="Gene3D" id="3.30.70.100">
    <property type="match status" value="1"/>
</dbReference>
<dbReference type="Pfam" id="PF00403">
    <property type="entry name" value="HMA"/>
    <property type="match status" value="1"/>
</dbReference>
<reference evidence="3" key="1">
    <citation type="submission" date="2022-09" db="EMBL/GenBank/DDBJ databases">
        <title>Intensive care unit water sources are persistently colonized with multi-drug resistant bacteria and are the site of extensive horizontal gene transfer of antibiotic resistance genes.</title>
        <authorList>
            <person name="Diorio-Toth L."/>
        </authorList>
    </citation>
    <scope>NUCLEOTIDE SEQUENCE</scope>
    <source>
        <strain evidence="4">GD03864</strain>
        <strain evidence="3">GD04147</strain>
    </source>
</reference>
<dbReference type="InterPro" id="IPR006121">
    <property type="entry name" value="HMA_dom"/>
</dbReference>
<name>A0A210XRB5_STUST</name>
<dbReference type="AlphaFoldDB" id="A0A210XRB5"/>
<keyword evidence="1" id="KW-0479">Metal-binding</keyword>
<evidence type="ECO:0000256" key="1">
    <source>
        <dbReference type="ARBA" id="ARBA00022723"/>
    </source>
</evidence>
<dbReference type="Proteomes" id="UP001158076">
    <property type="component" value="Unassembled WGS sequence"/>
</dbReference>
<dbReference type="SUPFAM" id="SSF55008">
    <property type="entry name" value="HMA, heavy metal-associated domain"/>
    <property type="match status" value="1"/>
</dbReference>
<accession>A0A210XRB5</accession>
<protein>
    <submittedName>
        <fullName evidence="3">Heavy-metal-associated domain-containing protein</fullName>
    </submittedName>
</protein>
<feature type="domain" description="HMA" evidence="2">
    <location>
        <begin position="2"/>
        <end position="65"/>
    </location>
</feature>
<organism evidence="3 5">
    <name type="scientific">Stutzerimonas stutzeri</name>
    <name type="common">Pseudomonas stutzeri</name>
    <dbReference type="NCBI Taxonomy" id="316"/>
    <lineage>
        <taxon>Bacteria</taxon>
        <taxon>Pseudomonadati</taxon>
        <taxon>Pseudomonadota</taxon>
        <taxon>Gammaproteobacteria</taxon>
        <taxon>Pseudomonadales</taxon>
        <taxon>Pseudomonadaceae</taxon>
        <taxon>Stutzerimonas</taxon>
    </lineage>
</organism>
<dbReference type="PROSITE" id="PS01047">
    <property type="entry name" value="HMA_1"/>
    <property type="match status" value="1"/>
</dbReference>
<evidence type="ECO:0000259" key="2">
    <source>
        <dbReference type="PROSITE" id="PS50846"/>
    </source>
</evidence>
<dbReference type="Proteomes" id="UP001161139">
    <property type="component" value="Unassembled WGS sequence"/>
</dbReference>
<dbReference type="GO" id="GO:0046872">
    <property type="term" value="F:metal ion binding"/>
    <property type="evidence" value="ECO:0007669"/>
    <property type="project" value="UniProtKB-KW"/>
</dbReference>
<dbReference type="PROSITE" id="PS50846">
    <property type="entry name" value="HMA_2"/>
    <property type="match status" value="1"/>
</dbReference>
<dbReference type="InterPro" id="IPR036163">
    <property type="entry name" value="HMA_dom_sf"/>
</dbReference>
<gene>
    <name evidence="4" type="ORF">N5D09_02020</name>
    <name evidence="3" type="ORF">N7335_01490</name>
</gene>
<comment type="caution">
    <text evidence="3">The sequence shown here is derived from an EMBL/GenBank/DDBJ whole genome shotgun (WGS) entry which is preliminary data.</text>
</comment>
<proteinExistence type="predicted"/>
<evidence type="ECO:0000313" key="5">
    <source>
        <dbReference type="Proteomes" id="UP001158076"/>
    </source>
</evidence>